<reference evidence="4" key="2">
    <citation type="submission" date="2021-01" db="EMBL/GenBank/DDBJ databases">
        <title>Genome Sequencing of Type Strains.</title>
        <authorList>
            <person name="Lemaire J.F."/>
            <person name="Inderbitzin P."/>
            <person name="Collins S.B."/>
            <person name="Wespe N."/>
            <person name="Knight-Connoni V."/>
        </authorList>
    </citation>
    <scope>NUCLEOTIDE SEQUENCE</scope>
    <source>
        <strain evidence="4">DSM 14562</strain>
    </source>
</reference>
<keyword evidence="5" id="KW-1185">Reference proteome</keyword>
<evidence type="ECO:0000313" key="3">
    <source>
        <dbReference type="EMBL" id="MBB4611295.1"/>
    </source>
</evidence>
<proteinExistence type="predicted"/>
<dbReference type="EMBL" id="JACHNX010000024">
    <property type="protein sequence ID" value="MBB4611295.1"/>
    <property type="molecule type" value="Genomic_DNA"/>
</dbReference>
<dbReference type="PRINTS" id="PR00313">
    <property type="entry name" value="CABNDNGRPT"/>
</dbReference>
<dbReference type="Gene3D" id="2.160.20.160">
    <property type="match status" value="2"/>
</dbReference>
<keyword evidence="1" id="KW-0732">Signal</keyword>
<feature type="chain" id="PRO_5041388050" evidence="1">
    <location>
        <begin position="34"/>
        <end position="2297"/>
    </location>
</feature>
<dbReference type="InterPro" id="IPR005546">
    <property type="entry name" value="Autotransporte_beta"/>
</dbReference>
<dbReference type="InterPro" id="IPR036709">
    <property type="entry name" value="Autotransporte_beta_dom_sf"/>
</dbReference>
<name>A0AA40ZZP3_9SPHN</name>
<dbReference type="RefSeq" id="WP_184106625.1">
    <property type="nucleotide sequence ID" value="NZ_JACHNX010000024.1"/>
</dbReference>
<gene>
    <name evidence="3" type="ORF">GGQ89_003542</name>
    <name evidence="4" type="ORF">JYA60_03650</name>
</gene>
<sequence length="2297" mass="225794">MMKALPRVRQVKARALDSSAILVVLMVAGPAFAQCVPDPARSDTPTTCTGTDSDGLRVTSSGVTVDVAAGAVVSSEAAPAIAFDYSGRGIDANATLTVGGQVLGNGQTGVQLTGSTTNSVNAPTLLAMTVRAGGSVSGANGVVLTQSGTGSTTSAAIDNSGTISATGPTGYALQATTPASALFSSITNRAGGSIGAISGTIGTLSNAGTIDGGAQSAIDFTATTNTSITRSVLNNSGTITANSASATLANIRSTTLTNSGTIRNTGSGAAIAGRSLTLVNAAGGQIATGGTGSNSAAILLEGSLILTNRGTITGNIVTSTGTSRLGSSIDNSEGQIAGDLRLGSGNDTLVVGYADGQIRTGVTGAISTRGGNNVLRIRFTGDATLADALPRLAGFEQTLLAPDANRTVTLASGFSTVNPATGTADILNVAGNGTLVNATTLARAGTVLSDSATAAQNTLSIVNAGTINGTGGTNVYAVQINAASSFQNSGQITGAANGVQFATAGGSFANSGAITANGIGLALSGTTSASATNSGTIQGTSLGVQLAGGLTNSGTIGATGTGMDLSSTGVIVNQTGGTISGATAIVSSATTTNAVSAVQVANAGTITGDVRFGTGSSASRNLYQALPGGVLNGNLTLNTGDSFVTELGGNGAGGYAGVSGAVSGRGATLLYRVRTDTNSAVMDDAAFAGFGYDLLNNATLNLTGTASGRTIQLAGQGVVNLTTNIAAANSAAIVTTTRVAQPGEDSPANALSVVNQAALSLTVAAGSGNPRAAVQLGGIDAFENANAATITVLDQRTNAATPMAGVTGGRITNNGLITQGGGSAAVTGVADFASLVNNGTIQVGGSAVVLGSNTVATSSTIDNSGRIASTGGPAITQGSLNVATIRNLTGGTITGAAGQPVIRVDSVRLANAGTITGDVDLGYAANGGRSTRSSSYVANGGTITGNLRFGDGDDVLVTFDGQTGVTGTIDAGGGTNTYRRAFARSATVTVGDTNIRSFQLEDVQAVGADTVLTLQAPGTRATLNAVGDGQIVNTIGVTGLLTFGERTDRWNLIPTPLPLAAFTNQATITGRVEGTATRFVNMATIGTADQAQTAARIYTAAFENMGTILNGGRAPAAFVTTDGATLVASNSGTIDARGVAGVGLRLGFEGSAGAFTRTVALTNTGTIRADGGGTGNSSSVLSERVAIGLNLTSSSQSAQNATVVNAETGVIEAIGAQSTAILAQNVALDLTNAGTIRGGTGTALSVNDPLAGTIGSSYLAGAIQSIGGTNDRIVNTGTILGSIALGSGSDRIENYGRIEGDVFLGAGADTFLHRIGATLVGTVDGGDGADNLTINAIANGTVNAGQFVNFESLTQSGSGNVDYVGNLRFDTIRVSGGSMTIGGGATVTGSVGSTTGLVTIIGGDNSDTVTNNGTIAGDVRLGGGADRFVNAGIVQGSVLLGGGNDTFVEAAGSQVTGGVDGGSGTNTYSVLLSGDRSGIGQRSNFQQLAVTGTGTLSLTLDQGFNSIALAGTGLNLTLAGNRVASVTGSDAAEQLRIDEDIASIALGAGDDVLVLDMAQALGRYDGGTGTDTLRFGSTVPVTLGGTATGFETVALAGNALTVTGTLGSANAPLSFGDGNLALTIASGGQLIGAIDLGAGNDTLRLAAGSVLQGSVAGGAGNDTAILELAGGRTLAGTTLTGFETLATEGTGILSLTGAHAYGQVLAATDLSIAAGGSLTTDQLVFTGADQRFTIAGLFAGAVDGGAGTDIITLSGGSATTPVAFTSVANVEGLAMTGGYATVSGKAAFGNVDMAGGRLVGLAGSTMSAAQFLVRQGATFGSAGTVNGNVVVAGTLSPGASPGTMTVNGNLTLASGSITAFELTPTISDQLIVNGTMTIGSASTLQITSTKTIAPGSAYDLIIATGGISGSYTTVQKPSDLLGFIVQRGDRIQLLGQFVGGTQFNPQVARSIDYANRVIAGAPTNSPVFAAFPALLTSAGAPNPQAFAQVTPEAYASAMQIGVDNALGLVQAARGPGFATMEEEAGAFTFGQMIGQSHQLSADAAQGINAARTSGYGILGGIGLGNRDWMVGFFGGYLDSRQTIETLGASTHADGVVAGLHARFRQPGGFGMQGSLIYDGAQGRTTRALPGTTSALGSYDLHSTTADISAHYAREMKGGWTLTPRAGLTYMRTMRLGFTETGSAFALTLGRQALTASFVDAGVSLERSTLSDAALRPFGTLGLRYQLQGAKTQATGGYGGIDATLLALGVSRAPLVGTATAGLSYRVAYGVDVYASGSALIGSGDRQGTAMAGLRLAF</sequence>
<dbReference type="SUPFAM" id="SSF103515">
    <property type="entry name" value="Autotransporter"/>
    <property type="match status" value="1"/>
</dbReference>
<feature type="domain" description="Autotransporter" evidence="2">
    <location>
        <begin position="2021"/>
        <end position="2297"/>
    </location>
</feature>
<dbReference type="Proteomes" id="UP000584663">
    <property type="component" value="Unassembled WGS sequence"/>
</dbReference>
<evidence type="ECO:0000313" key="5">
    <source>
        <dbReference type="Proteomes" id="UP000584663"/>
    </source>
</evidence>
<dbReference type="PROSITE" id="PS51208">
    <property type="entry name" value="AUTOTRANSPORTER"/>
    <property type="match status" value="1"/>
</dbReference>
<comment type="caution">
    <text evidence="4">The sequence shown here is derived from an EMBL/GenBank/DDBJ whole genome shotgun (WGS) entry which is preliminary data.</text>
</comment>
<dbReference type="EMBL" id="JAFHKU010000112">
    <property type="protein sequence ID" value="MBN3557325.1"/>
    <property type="molecule type" value="Genomic_DNA"/>
</dbReference>
<accession>A0AA40ZZP3</accession>
<protein>
    <submittedName>
        <fullName evidence="4">Autotransporter outer membrane beta-barrel domain-containing protein</fullName>
    </submittedName>
</protein>
<evidence type="ECO:0000259" key="2">
    <source>
        <dbReference type="PROSITE" id="PS51208"/>
    </source>
</evidence>
<organism evidence="4 6">
    <name type="scientific">Sphingomonas yabuuchiae</name>
    <dbReference type="NCBI Taxonomy" id="172044"/>
    <lineage>
        <taxon>Bacteria</taxon>
        <taxon>Pseudomonadati</taxon>
        <taxon>Pseudomonadota</taxon>
        <taxon>Alphaproteobacteria</taxon>
        <taxon>Sphingomonadales</taxon>
        <taxon>Sphingomonadaceae</taxon>
        <taxon>Sphingomonas</taxon>
    </lineage>
</organism>
<evidence type="ECO:0000313" key="4">
    <source>
        <dbReference type="EMBL" id="MBN3557325.1"/>
    </source>
</evidence>
<reference evidence="3 5" key="1">
    <citation type="submission" date="2020-08" db="EMBL/GenBank/DDBJ databases">
        <title>Genomic Encyclopedia of Type Strains, Phase IV (KMG-IV): sequencing the most valuable type-strain genomes for metagenomic binning, comparative biology and taxonomic classification.</title>
        <authorList>
            <person name="Goeker M."/>
        </authorList>
    </citation>
    <scope>NUCLEOTIDE SEQUENCE [LARGE SCALE GENOMIC DNA]</scope>
    <source>
        <strain evidence="3 5">DSM 14562</strain>
    </source>
</reference>
<dbReference type="SMART" id="SM00869">
    <property type="entry name" value="Autotransporter"/>
    <property type="match status" value="1"/>
</dbReference>
<evidence type="ECO:0000313" key="6">
    <source>
        <dbReference type="Proteomes" id="UP000704529"/>
    </source>
</evidence>
<dbReference type="Proteomes" id="UP000704529">
    <property type="component" value="Unassembled WGS sequence"/>
</dbReference>
<evidence type="ECO:0000256" key="1">
    <source>
        <dbReference type="SAM" id="SignalP"/>
    </source>
</evidence>
<feature type="signal peptide" evidence="1">
    <location>
        <begin position="1"/>
        <end position="33"/>
    </location>
</feature>